<evidence type="ECO:0000313" key="3">
    <source>
        <dbReference type="Proteomes" id="UP001172673"/>
    </source>
</evidence>
<sequence length="357" mass="35569">MFARTSVLAALLVVAQARFNQEQIPIPAIAAVQGGSPGVAQTIAGAAISDLLAASNACNKLKRGDQIISELGTGADAIAAAIGIVAAEKNFNPFVQSIPTICSDPTLPASDVLRGITPLIDPAVVGSDIANALSEKSKATPLDATGKSVADLLAENGFTNFTSQAADGSTNAISAGGAAGGSSAASTNSAAATSSTVSAVSSAAAADCGAVQTSPVAATAVQVSSTTSASATESTTAVASGGNSAVPAGVDFGKCIPTMKFEDPLVALGQQEALNPNIITNRICDQLINVCSANDAAHTLCKTVQAQVLALGTRDKSTADFWNTQLGFEGTVTNPDGGNAEPPAKMRVVRSYRGSEF</sequence>
<dbReference type="Proteomes" id="UP001172673">
    <property type="component" value="Unassembled WGS sequence"/>
</dbReference>
<reference evidence="2" key="1">
    <citation type="submission" date="2022-10" db="EMBL/GenBank/DDBJ databases">
        <title>Culturing micro-colonial fungi from biological soil crusts in the Mojave desert and describing Neophaeococcomyces mojavensis, and introducing the new genera and species Taxawa tesnikishii.</title>
        <authorList>
            <person name="Kurbessoian T."/>
            <person name="Stajich J.E."/>
        </authorList>
    </citation>
    <scope>NUCLEOTIDE SEQUENCE</scope>
    <source>
        <strain evidence="2">TK_41</strain>
    </source>
</reference>
<protein>
    <recommendedName>
        <fullName evidence="4">Circumsporozoite protein</fullName>
    </recommendedName>
</protein>
<gene>
    <name evidence="2" type="ORF">H2200_011501</name>
</gene>
<accession>A0AA39CD77</accession>
<keyword evidence="1" id="KW-0732">Signal</keyword>
<keyword evidence="3" id="KW-1185">Reference proteome</keyword>
<feature type="chain" id="PRO_5041247517" description="Circumsporozoite protein" evidence="1">
    <location>
        <begin position="18"/>
        <end position="357"/>
    </location>
</feature>
<comment type="caution">
    <text evidence="2">The sequence shown here is derived from an EMBL/GenBank/DDBJ whole genome shotgun (WGS) entry which is preliminary data.</text>
</comment>
<evidence type="ECO:0000256" key="1">
    <source>
        <dbReference type="SAM" id="SignalP"/>
    </source>
</evidence>
<dbReference type="EMBL" id="JAPDRK010000020">
    <property type="protein sequence ID" value="KAJ9603979.1"/>
    <property type="molecule type" value="Genomic_DNA"/>
</dbReference>
<evidence type="ECO:0008006" key="4">
    <source>
        <dbReference type="Google" id="ProtNLM"/>
    </source>
</evidence>
<feature type="signal peptide" evidence="1">
    <location>
        <begin position="1"/>
        <end position="17"/>
    </location>
</feature>
<evidence type="ECO:0000313" key="2">
    <source>
        <dbReference type="EMBL" id="KAJ9603979.1"/>
    </source>
</evidence>
<proteinExistence type="predicted"/>
<organism evidence="2 3">
    <name type="scientific">Cladophialophora chaetospira</name>
    <dbReference type="NCBI Taxonomy" id="386627"/>
    <lineage>
        <taxon>Eukaryota</taxon>
        <taxon>Fungi</taxon>
        <taxon>Dikarya</taxon>
        <taxon>Ascomycota</taxon>
        <taxon>Pezizomycotina</taxon>
        <taxon>Eurotiomycetes</taxon>
        <taxon>Chaetothyriomycetidae</taxon>
        <taxon>Chaetothyriales</taxon>
        <taxon>Herpotrichiellaceae</taxon>
        <taxon>Cladophialophora</taxon>
    </lineage>
</organism>
<dbReference type="AlphaFoldDB" id="A0AA39CD77"/>
<name>A0AA39CD77_9EURO</name>